<protein>
    <submittedName>
        <fullName evidence="1">Uncharacterized protein</fullName>
    </submittedName>
</protein>
<gene>
    <name evidence="1" type="ORF">ACH5RR_032282</name>
</gene>
<sequence>MNQQTGCLVLTLRAGRSVCCGVWEADPGGEGGWCGGCGFRLTEKTDGETPILYHSISILAVVTMERDWIGWRRIRDDQDLGVVESDCGRREIGSVGWRLVGERKIEGRGKKSSWDGRNGNREADLWLWKERMEGLGIKVAGMGVGRG</sequence>
<keyword evidence="2" id="KW-1185">Reference proteome</keyword>
<reference evidence="1 2" key="1">
    <citation type="submission" date="2024-11" db="EMBL/GenBank/DDBJ databases">
        <title>A near-complete genome assembly of Cinchona calisaya.</title>
        <authorList>
            <person name="Lian D.C."/>
            <person name="Zhao X.W."/>
            <person name="Wei L."/>
        </authorList>
    </citation>
    <scope>NUCLEOTIDE SEQUENCE [LARGE SCALE GENOMIC DNA]</scope>
    <source>
        <tissue evidence="1">Nenye</tissue>
    </source>
</reference>
<organism evidence="1 2">
    <name type="scientific">Cinchona calisaya</name>
    <dbReference type="NCBI Taxonomy" id="153742"/>
    <lineage>
        <taxon>Eukaryota</taxon>
        <taxon>Viridiplantae</taxon>
        <taxon>Streptophyta</taxon>
        <taxon>Embryophyta</taxon>
        <taxon>Tracheophyta</taxon>
        <taxon>Spermatophyta</taxon>
        <taxon>Magnoliopsida</taxon>
        <taxon>eudicotyledons</taxon>
        <taxon>Gunneridae</taxon>
        <taxon>Pentapetalae</taxon>
        <taxon>asterids</taxon>
        <taxon>lamiids</taxon>
        <taxon>Gentianales</taxon>
        <taxon>Rubiaceae</taxon>
        <taxon>Cinchonoideae</taxon>
        <taxon>Cinchoneae</taxon>
        <taxon>Cinchona</taxon>
    </lineage>
</organism>
<name>A0ABD2YHN5_9GENT</name>
<dbReference type="EMBL" id="JBJUIK010000013">
    <property type="protein sequence ID" value="KAL3506900.1"/>
    <property type="molecule type" value="Genomic_DNA"/>
</dbReference>
<proteinExistence type="predicted"/>
<comment type="caution">
    <text evidence="1">The sequence shown here is derived from an EMBL/GenBank/DDBJ whole genome shotgun (WGS) entry which is preliminary data.</text>
</comment>
<accession>A0ABD2YHN5</accession>
<dbReference type="AlphaFoldDB" id="A0ABD2YHN5"/>
<evidence type="ECO:0000313" key="1">
    <source>
        <dbReference type="EMBL" id="KAL3506900.1"/>
    </source>
</evidence>
<evidence type="ECO:0000313" key="2">
    <source>
        <dbReference type="Proteomes" id="UP001630127"/>
    </source>
</evidence>
<dbReference type="Proteomes" id="UP001630127">
    <property type="component" value="Unassembled WGS sequence"/>
</dbReference>